<proteinExistence type="predicted"/>
<dbReference type="Proteomes" id="UP001256827">
    <property type="component" value="Chromosome"/>
</dbReference>
<evidence type="ECO:0000259" key="8">
    <source>
        <dbReference type="PROSITE" id="PS50850"/>
    </source>
</evidence>
<keyword evidence="4 7" id="KW-0812">Transmembrane</keyword>
<dbReference type="InterPro" id="IPR011701">
    <property type="entry name" value="MFS"/>
</dbReference>
<feature type="transmembrane region" description="Helical" evidence="7">
    <location>
        <begin position="327"/>
        <end position="348"/>
    </location>
</feature>
<protein>
    <submittedName>
        <fullName evidence="9">MFS transporter</fullName>
    </submittedName>
</protein>
<name>A0ABY9T300_BREBE</name>
<dbReference type="InterPro" id="IPR036259">
    <property type="entry name" value="MFS_trans_sf"/>
</dbReference>
<dbReference type="PANTHER" id="PTHR42718">
    <property type="entry name" value="MAJOR FACILITATOR SUPERFAMILY MULTIDRUG TRANSPORTER MFSC"/>
    <property type="match status" value="1"/>
</dbReference>
<gene>
    <name evidence="9" type="ORF">RGB73_24750</name>
</gene>
<keyword evidence="3" id="KW-1003">Cell membrane</keyword>
<comment type="subcellular location">
    <subcellularLocation>
        <location evidence="1">Cell membrane</location>
        <topology evidence="1">Multi-pass membrane protein</topology>
    </subcellularLocation>
</comment>
<keyword evidence="2" id="KW-0813">Transport</keyword>
<evidence type="ECO:0000256" key="6">
    <source>
        <dbReference type="ARBA" id="ARBA00023136"/>
    </source>
</evidence>
<feature type="transmembrane region" description="Helical" evidence="7">
    <location>
        <begin position="82"/>
        <end position="100"/>
    </location>
</feature>
<keyword evidence="6 7" id="KW-0472">Membrane</keyword>
<feature type="transmembrane region" description="Helical" evidence="7">
    <location>
        <begin position="50"/>
        <end position="70"/>
    </location>
</feature>
<sequence length="476" mass="52665">MNELQKEDIQRRVARCMPWILLFEFFYTFNDNVFNLITPNLSEQFGVTPSTISLIVTFSKLFFGIASIVYTALSDIISIRKVMLLTSVAFPVATLLGVFSQDSFTLLVVSRILFAVTIAAPVALQIIIAIKYFDKLTAAKYLGYNTAIYQLASAAGHLFGGYIAEYLSWNLVFLIPVLTIFGLPVLFKNLPKEVTLKGSFDAVGMILMTAISTFLITYLTFKMQYPLLLIGAVVCAALFVWHTFKSKNPFLKPELFRTRGITRSLIVGVLFYATQIGFYFVFPFIVNKTYHMSTSTIGAFYTITNIAAFIIGMFTGRIIKKIGYRNIALLGGTFIFAGLGMIAFFVGFSVVFSFVGMGLFNIGYVLFFSGYLANFTQLLPTHQHGAGIGVEKLVVTIAASLGGAFVAMLYGQPFMMTKIVDFSANTQTALFSNVSLVLMILIGLATWLFVSVFGKSFNRQEEFGQREPGTSAQGQV</sequence>
<feature type="transmembrane region" description="Helical" evidence="7">
    <location>
        <begin position="169"/>
        <end position="187"/>
    </location>
</feature>
<dbReference type="RefSeq" id="WP_310765512.1">
    <property type="nucleotide sequence ID" value="NZ_CP134050.1"/>
</dbReference>
<keyword evidence="5 7" id="KW-1133">Transmembrane helix</keyword>
<feature type="transmembrane region" description="Helical" evidence="7">
    <location>
        <begin position="199"/>
        <end position="219"/>
    </location>
</feature>
<accession>A0ABY9T300</accession>
<evidence type="ECO:0000313" key="10">
    <source>
        <dbReference type="Proteomes" id="UP001256827"/>
    </source>
</evidence>
<evidence type="ECO:0000313" key="9">
    <source>
        <dbReference type="EMBL" id="WNC13859.1"/>
    </source>
</evidence>
<reference evidence="9 10" key="1">
    <citation type="submission" date="2023-09" db="EMBL/GenBank/DDBJ databases">
        <title>Complete Genome and Methylome dissection of Bacillus brevis NEB573 original source of BbsI restriction endonuclease.</title>
        <authorList>
            <person name="Fomenkov A."/>
            <person name="Roberts R.D."/>
        </authorList>
    </citation>
    <scope>NUCLEOTIDE SEQUENCE [LARGE SCALE GENOMIC DNA]</scope>
    <source>
        <strain evidence="9 10">NEB573</strain>
    </source>
</reference>
<dbReference type="Gene3D" id="1.20.1250.20">
    <property type="entry name" value="MFS general substrate transporter like domains"/>
    <property type="match status" value="2"/>
</dbReference>
<evidence type="ECO:0000256" key="5">
    <source>
        <dbReference type="ARBA" id="ARBA00022989"/>
    </source>
</evidence>
<dbReference type="PANTHER" id="PTHR42718:SF46">
    <property type="entry name" value="BLR6921 PROTEIN"/>
    <property type="match status" value="1"/>
</dbReference>
<feature type="transmembrane region" description="Helical" evidence="7">
    <location>
        <begin position="298"/>
        <end position="315"/>
    </location>
</feature>
<evidence type="ECO:0000256" key="7">
    <source>
        <dbReference type="SAM" id="Phobius"/>
    </source>
</evidence>
<feature type="transmembrane region" description="Helical" evidence="7">
    <location>
        <begin position="393"/>
        <end position="410"/>
    </location>
</feature>
<evidence type="ECO:0000256" key="3">
    <source>
        <dbReference type="ARBA" id="ARBA00022475"/>
    </source>
</evidence>
<feature type="transmembrane region" description="Helical" evidence="7">
    <location>
        <begin position="112"/>
        <end position="130"/>
    </location>
</feature>
<feature type="transmembrane region" description="Helical" evidence="7">
    <location>
        <begin position="430"/>
        <end position="450"/>
    </location>
</feature>
<evidence type="ECO:0000256" key="4">
    <source>
        <dbReference type="ARBA" id="ARBA00022692"/>
    </source>
</evidence>
<dbReference type="InterPro" id="IPR020846">
    <property type="entry name" value="MFS_dom"/>
</dbReference>
<dbReference type="EMBL" id="CP134050">
    <property type="protein sequence ID" value="WNC13859.1"/>
    <property type="molecule type" value="Genomic_DNA"/>
</dbReference>
<dbReference type="PROSITE" id="PS50850">
    <property type="entry name" value="MFS"/>
    <property type="match status" value="1"/>
</dbReference>
<dbReference type="Pfam" id="PF07690">
    <property type="entry name" value="MFS_1"/>
    <property type="match status" value="1"/>
</dbReference>
<dbReference type="PRINTS" id="PR01036">
    <property type="entry name" value="TCRTETB"/>
</dbReference>
<evidence type="ECO:0000256" key="1">
    <source>
        <dbReference type="ARBA" id="ARBA00004651"/>
    </source>
</evidence>
<feature type="transmembrane region" description="Helical" evidence="7">
    <location>
        <begin position="265"/>
        <end position="286"/>
    </location>
</feature>
<feature type="domain" description="Major facilitator superfamily (MFS) profile" evidence="8">
    <location>
        <begin position="16"/>
        <end position="458"/>
    </location>
</feature>
<feature type="transmembrane region" description="Helical" evidence="7">
    <location>
        <begin position="225"/>
        <end position="244"/>
    </location>
</feature>
<evidence type="ECO:0000256" key="2">
    <source>
        <dbReference type="ARBA" id="ARBA00022448"/>
    </source>
</evidence>
<feature type="transmembrane region" description="Helical" evidence="7">
    <location>
        <begin position="142"/>
        <end position="163"/>
    </location>
</feature>
<organism evidence="9 10">
    <name type="scientific">Brevibacillus brevis</name>
    <name type="common">Bacillus brevis</name>
    <dbReference type="NCBI Taxonomy" id="1393"/>
    <lineage>
        <taxon>Bacteria</taxon>
        <taxon>Bacillati</taxon>
        <taxon>Bacillota</taxon>
        <taxon>Bacilli</taxon>
        <taxon>Bacillales</taxon>
        <taxon>Paenibacillaceae</taxon>
        <taxon>Brevibacillus</taxon>
    </lineage>
</organism>
<dbReference type="SUPFAM" id="SSF103473">
    <property type="entry name" value="MFS general substrate transporter"/>
    <property type="match status" value="2"/>
</dbReference>
<feature type="transmembrane region" description="Helical" evidence="7">
    <location>
        <begin position="354"/>
        <end position="373"/>
    </location>
</feature>
<keyword evidence="10" id="KW-1185">Reference proteome</keyword>